<proteinExistence type="predicted"/>
<dbReference type="EMBL" id="JAVDNV010000005">
    <property type="protein sequence ID" value="MDQ2309287.1"/>
    <property type="molecule type" value="Genomic_DNA"/>
</dbReference>
<sequence>MRVFRTKLFNKGAKNFQLPDTALFAVAREVFEGRYEANLGGGVIKKRIAINGKGKRGGIRSIIFFKVGSHIFFADTWSKNDTPKSGKEIDDAQLYAYRLLAETLLNLNDKQLIEMIAKNLLTEVKECEDTDE</sequence>
<organism evidence="1 2">
    <name type="scientific">Pluralibacter gergoviae</name>
    <name type="common">Enterobacter gergoviae</name>
    <dbReference type="NCBI Taxonomy" id="61647"/>
    <lineage>
        <taxon>Bacteria</taxon>
        <taxon>Pseudomonadati</taxon>
        <taxon>Pseudomonadota</taxon>
        <taxon>Gammaproteobacteria</taxon>
        <taxon>Enterobacterales</taxon>
        <taxon>Enterobacteriaceae</taxon>
        <taxon>Pluralibacter</taxon>
    </lineage>
</organism>
<evidence type="ECO:0000313" key="2">
    <source>
        <dbReference type="Proteomes" id="UP001236270"/>
    </source>
</evidence>
<name>A0AAW8HM47_PLUGE</name>
<reference evidence="1" key="1">
    <citation type="submission" date="2023-08" db="EMBL/GenBank/DDBJ databases">
        <title>WGS of pathogenic bacterial species, Los Angeles County Public Health Laboratories.</title>
        <authorList>
            <person name="Garrigues J.M."/>
            <person name="Green N.M."/>
        </authorList>
    </citation>
    <scope>NUCLEOTIDE SEQUENCE</scope>
    <source>
        <strain evidence="1">LACPHL-BACT-2023-00068</strain>
    </source>
</reference>
<protein>
    <submittedName>
        <fullName evidence="1">Type II toxin-antitoxin system RelE/ParE family toxin</fullName>
    </submittedName>
</protein>
<dbReference type="Pfam" id="PF06296">
    <property type="entry name" value="RelE"/>
    <property type="match status" value="1"/>
</dbReference>
<accession>A0AAW8HM47</accession>
<dbReference type="Proteomes" id="UP001236270">
    <property type="component" value="Unassembled WGS sequence"/>
</dbReference>
<dbReference type="PIRSF" id="PIRSF018634">
    <property type="entry name" value="UCP018634"/>
    <property type="match status" value="1"/>
</dbReference>
<dbReference type="AlphaFoldDB" id="A0AAW8HM47"/>
<gene>
    <name evidence="1" type="ORF">RBJ30_09260</name>
</gene>
<dbReference type="RefSeq" id="WP_045287565.1">
    <property type="nucleotide sequence ID" value="NZ_CBCSIS010000004.1"/>
</dbReference>
<evidence type="ECO:0000313" key="1">
    <source>
        <dbReference type="EMBL" id="MDQ2309287.1"/>
    </source>
</evidence>
<comment type="caution">
    <text evidence="1">The sequence shown here is derived from an EMBL/GenBank/DDBJ whole genome shotgun (WGS) entry which is preliminary data.</text>
</comment>
<dbReference type="GeneID" id="61383485"/>
<dbReference type="InterPro" id="IPR009387">
    <property type="entry name" value="HigB-2"/>
</dbReference>